<accession>A0A0E3ZBF5</accession>
<dbReference type="RefSeq" id="WP_046328562.1">
    <property type="nucleotide sequence ID" value="NZ_CP011280.1"/>
</dbReference>
<name>A0A0E3ZBF5_9FUSO</name>
<dbReference type="Pfam" id="PF03374">
    <property type="entry name" value="ANT"/>
    <property type="match status" value="1"/>
</dbReference>
<dbReference type="STRING" id="187101.VC03_02740"/>
<dbReference type="EMBL" id="CP011280">
    <property type="protein sequence ID" value="AKC95456.1"/>
    <property type="molecule type" value="Genomic_DNA"/>
</dbReference>
<dbReference type="Proteomes" id="UP000033103">
    <property type="component" value="Chromosome"/>
</dbReference>
<dbReference type="PATRIC" id="fig|1069640.6.peg.531"/>
<gene>
    <name evidence="2" type="ORF">VC03_02740</name>
</gene>
<keyword evidence="3" id="KW-1185">Reference proteome</keyword>
<evidence type="ECO:0000313" key="2">
    <source>
        <dbReference type="EMBL" id="AKC95456.1"/>
    </source>
</evidence>
<dbReference type="GO" id="GO:0003677">
    <property type="term" value="F:DNA binding"/>
    <property type="evidence" value="ECO:0007669"/>
    <property type="project" value="InterPro"/>
</dbReference>
<evidence type="ECO:0000259" key="1">
    <source>
        <dbReference type="Pfam" id="PF03374"/>
    </source>
</evidence>
<sequence length="253" mass="29267">MKEIIEKRNKDAITSLELVEQINLFRSKDGSKAVLRHDTLLDIIRDEFSEEISLQKILESKYKNERGREYPMFILTFSQAKQVLVRESKAVRKAVIKYLEELEKQLEIKTYSLPQNYAEALRELLTQVESNQKLINKIEEDKPKVIFAEALEVSKTSILIGELAKIMKQNGINTGGKRLFEWLREHSYLGTRGENYNMPTQKSMDLELMEIKKSTSVNPDGSIRTNTTPKITGKGQTYFINKFLDKNKGELKC</sequence>
<dbReference type="KEGG" id="sns:VC03_02740"/>
<evidence type="ECO:0000313" key="3">
    <source>
        <dbReference type="Proteomes" id="UP000033103"/>
    </source>
</evidence>
<dbReference type="AlphaFoldDB" id="A0A0E3ZBF5"/>
<reference evidence="2 3" key="1">
    <citation type="journal article" date="2012" name="BMC Genomics">
        <title>Genomic sequence analysis and characterization of Sneathia amnii sp. nov.</title>
        <authorList>
            <consortium name="Vaginal Microbiome Consortium (additional members)"/>
            <person name="Harwich M.D.Jr."/>
            <person name="Serrano M.G."/>
            <person name="Fettweis J.M."/>
            <person name="Alves J.M."/>
            <person name="Reimers M.A."/>
            <person name="Buck G.A."/>
            <person name="Jefferson K.K."/>
        </authorList>
    </citation>
    <scope>NUCLEOTIDE SEQUENCE [LARGE SCALE GENOMIC DNA]</scope>
    <source>
        <strain evidence="2 3">SN35</strain>
    </source>
</reference>
<dbReference type="InterPro" id="IPR005039">
    <property type="entry name" value="Ant_C"/>
</dbReference>
<organism evidence="2 3">
    <name type="scientific">Sneathia vaginalis</name>
    <dbReference type="NCBI Taxonomy" id="187101"/>
    <lineage>
        <taxon>Bacteria</taxon>
        <taxon>Fusobacteriati</taxon>
        <taxon>Fusobacteriota</taxon>
        <taxon>Fusobacteriia</taxon>
        <taxon>Fusobacteriales</taxon>
        <taxon>Leptotrichiaceae</taxon>
        <taxon>Sneathia</taxon>
    </lineage>
</organism>
<protein>
    <recommendedName>
        <fullName evidence="1">Antirepressor protein C-terminal domain-containing protein</fullName>
    </recommendedName>
</protein>
<proteinExistence type="predicted"/>
<dbReference type="HOGENOM" id="CLU_046670_7_4_0"/>
<feature type="domain" description="Antirepressor protein C-terminal" evidence="1">
    <location>
        <begin position="137"/>
        <end position="244"/>
    </location>
</feature>